<gene>
    <name evidence="8" type="ORF">D3H34_00110</name>
</gene>
<dbReference type="OrthoDB" id="9792760at2"/>
<dbReference type="EMBL" id="QXMN01000001">
    <property type="protein sequence ID" value="RIX85477.1"/>
    <property type="molecule type" value="Genomic_DNA"/>
</dbReference>
<comment type="similarity">
    <text evidence="2">Belongs to the DoxX family.</text>
</comment>
<evidence type="ECO:0000256" key="5">
    <source>
        <dbReference type="ARBA" id="ARBA00022989"/>
    </source>
</evidence>
<dbReference type="PANTHER" id="PTHR33452">
    <property type="entry name" value="OXIDOREDUCTASE CATD-RELATED"/>
    <property type="match status" value="1"/>
</dbReference>
<proteinExistence type="inferred from homology"/>
<evidence type="ECO:0000256" key="7">
    <source>
        <dbReference type="SAM" id="Phobius"/>
    </source>
</evidence>
<evidence type="ECO:0000256" key="6">
    <source>
        <dbReference type="ARBA" id="ARBA00023136"/>
    </source>
</evidence>
<feature type="transmembrane region" description="Helical" evidence="7">
    <location>
        <begin position="52"/>
        <end position="72"/>
    </location>
</feature>
<accession>A0A9X8D9T9</accession>
<feature type="transmembrane region" description="Helical" evidence="7">
    <location>
        <begin position="79"/>
        <end position="99"/>
    </location>
</feature>
<feature type="transmembrane region" description="Helical" evidence="7">
    <location>
        <begin position="21"/>
        <end position="46"/>
    </location>
</feature>
<dbReference type="InterPro" id="IPR051907">
    <property type="entry name" value="DoxX-like_oxidoreductase"/>
</dbReference>
<comment type="caution">
    <text evidence="8">The sequence shown here is derived from an EMBL/GenBank/DDBJ whole genome shotgun (WGS) entry which is preliminary data.</text>
</comment>
<feature type="transmembrane region" description="Helical" evidence="7">
    <location>
        <begin position="111"/>
        <end position="131"/>
    </location>
</feature>
<evidence type="ECO:0000256" key="4">
    <source>
        <dbReference type="ARBA" id="ARBA00022692"/>
    </source>
</evidence>
<name>A0A9X8D9T9_9BURK</name>
<keyword evidence="3" id="KW-1003">Cell membrane</keyword>
<dbReference type="GO" id="GO:0005886">
    <property type="term" value="C:plasma membrane"/>
    <property type="evidence" value="ECO:0007669"/>
    <property type="project" value="UniProtKB-SubCell"/>
</dbReference>
<evidence type="ECO:0000256" key="1">
    <source>
        <dbReference type="ARBA" id="ARBA00004651"/>
    </source>
</evidence>
<evidence type="ECO:0000313" key="8">
    <source>
        <dbReference type="EMBL" id="RIX85477.1"/>
    </source>
</evidence>
<keyword evidence="9" id="KW-1185">Reference proteome</keyword>
<keyword evidence="4 7" id="KW-0812">Transmembrane</keyword>
<comment type="subcellular location">
    <subcellularLocation>
        <location evidence="1">Cell membrane</location>
        <topology evidence="1">Multi-pass membrane protein</topology>
    </subcellularLocation>
</comment>
<dbReference type="InterPro" id="IPR032808">
    <property type="entry name" value="DoxX"/>
</dbReference>
<reference evidence="8 9" key="1">
    <citation type="submission" date="2018-09" db="EMBL/GenBank/DDBJ databases">
        <title>Acidovorax cavernicola nov. sp. isolated from Gruta de las Maravillas (Aracena, Spain).</title>
        <authorList>
            <person name="Jurado V."/>
            <person name="Gutierrez-Patricio S."/>
            <person name="Gonzalez-Pimentel J.L."/>
            <person name="Miller A.Z."/>
            <person name="Laiz L."/>
            <person name="Saiz-Jimenez C."/>
        </authorList>
    </citation>
    <scope>NUCLEOTIDE SEQUENCE [LARGE SCALE GENOMIC DNA]</scope>
    <source>
        <strain evidence="8 9">1011MAR4D40.2</strain>
    </source>
</reference>
<evidence type="ECO:0000256" key="2">
    <source>
        <dbReference type="ARBA" id="ARBA00006679"/>
    </source>
</evidence>
<dbReference type="AlphaFoldDB" id="A0A9X8D9T9"/>
<protein>
    <submittedName>
        <fullName evidence="8">DoxX family protein</fullName>
    </submittedName>
</protein>
<keyword evidence="5 7" id="KW-1133">Transmembrane helix</keyword>
<keyword evidence="6 7" id="KW-0472">Membrane</keyword>
<dbReference type="PANTHER" id="PTHR33452:SF1">
    <property type="entry name" value="INNER MEMBRANE PROTEIN YPHA-RELATED"/>
    <property type="match status" value="1"/>
</dbReference>
<dbReference type="Pfam" id="PF07681">
    <property type="entry name" value="DoxX"/>
    <property type="match status" value="1"/>
</dbReference>
<sequence length="139" mass="14405">MATTTTTPNAAQDTLALIGRVLLAVLFVPAGFGKLMGFAGTVGYISSVGAPLPQVAAVIAIVVELGLGLLLLVGFKTRLSAIVLAIFTVAAAVMFHNYWGMPAEKAFVNQLMFFKNIAIAGGLLAFAAFGAGRFSIDKK</sequence>
<organism evidence="8 9">
    <name type="scientific">Acidovorax cavernicola</name>
    <dbReference type="NCBI Taxonomy" id="1675792"/>
    <lineage>
        <taxon>Bacteria</taxon>
        <taxon>Pseudomonadati</taxon>
        <taxon>Pseudomonadota</taxon>
        <taxon>Betaproteobacteria</taxon>
        <taxon>Burkholderiales</taxon>
        <taxon>Comamonadaceae</taxon>
        <taxon>Acidovorax</taxon>
    </lineage>
</organism>
<dbReference type="Proteomes" id="UP000265619">
    <property type="component" value="Unassembled WGS sequence"/>
</dbReference>
<evidence type="ECO:0000256" key="3">
    <source>
        <dbReference type="ARBA" id="ARBA00022475"/>
    </source>
</evidence>
<evidence type="ECO:0000313" key="9">
    <source>
        <dbReference type="Proteomes" id="UP000265619"/>
    </source>
</evidence>